<dbReference type="PANTHER" id="PTHR10366">
    <property type="entry name" value="NAD DEPENDENT EPIMERASE/DEHYDRATASE"/>
    <property type="match status" value="1"/>
</dbReference>
<dbReference type="InterPro" id="IPR050425">
    <property type="entry name" value="NAD(P)_dehydrat-like"/>
</dbReference>
<dbReference type="Gene3D" id="3.40.50.720">
    <property type="entry name" value="NAD(P)-binding Rossmann-like Domain"/>
    <property type="match status" value="2"/>
</dbReference>
<keyword evidence="2" id="KW-0560">Oxidoreductase</keyword>
<keyword evidence="1" id="KW-0521">NADP</keyword>
<dbReference type="EMBL" id="JAEACU010000007">
    <property type="protein sequence ID" value="KAH7521254.1"/>
    <property type="molecule type" value="Genomic_DNA"/>
</dbReference>
<evidence type="ECO:0008006" key="5">
    <source>
        <dbReference type="Google" id="ProtNLM"/>
    </source>
</evidence>
<sequence length="129" mass="14602">MVSLPINGKAPTPDVVVDETWFSDPAVCEELKVGRVSNWYALLKSLAEEATWKFAKENKNDLVTMHPGFTIGSQTLANMVYRWENEKPHLPIYHVSNEKAKGLGIDFISLEVSLRDTVECFKEKGFLIM</sequence>
<dbReference type="SUPFAM" id="SSF51735">
    <property type="entry name" value="NAD(P)-binding Rossmann-fold domains"/>
    <property type="match status" value="1"/>
</dbReference>
<reference evidence="3" key="1">
    <citation type="journal article" date="2021" name="Front. Plant Sci.">
        <title>Chromosome-Scale Genome Assembly for Chinese Sour Jujube and Insights Into Its Genome Evolution and Domestication Signature.</title>
        <authorList>
            <person name="Shen L.-Y."/>
            <person name="Luo H."/>
            <person name="Wang X.-L."/>
            <person name="Wang X.-M."/>
            <person name="Qiu X.-J."/>
            <person name="Liu H."/>
            <person name="Zhou S.-S."/>
            <person name="Jia K.-H."/>
            <person name="Nie S."/>
            <person name="Bao Y.-T."/>
            <person name="Zhang R.-G."/>
            <person name="Yun Q.-Z."/>
            <person name="Chai Y.-H."/>
            <person name="Lu J.-Y."/>
            <person name="Li Y."/>
            <person name="Zhao S.-W."/>
            <person name="Mao J.-F."/>
            <person name="Jia S.-G."/>
            <person name="Mao Y.-M."/>
        </authorList>
    </citation>
    <scope>NUCLEOTIDE SEQUENCE</scope>
    <source>
        <strain evidence="3">AT0</strain>
        <tissue evidence="3">Leaf</tissue>
    </source>
</reference>
<protein>
    <recommendedName>
        <fullName evidence="5">Cinnamoyl-CoA reductase 1-like</fullName>
    </recommendedName>
</protein>
<proteinExistence type="predicted"/>
<dbReference type="Proteomes" id="UP000813462">
    <property type="component" value="Unassembled WGS sequence"/>
</dbReference>
<dbReference type="GO" id="GO:0016616">
    <property type="term" value="F:oxidoreductase activity, acting on the CH-OH group of donors, NAD or NADP as acceptor"/>
    <property type="evidence" value="ECO:0007669"/>
    <property type="project" value="TreeGrafter"/>
</dbReference>
<evidence type="ECO:0000313" key="4">
    <source>
        <dbReference type="Proteomes" id="UP000813462"/>
    </source>
</evidence>
<evidence type="ECO:0000256" key="2">
    <source>
        <dbReference type="ARBA" id="ARBA00023002"/>
    </source>
</evidence>
<dbReference type="AlphaFoldDB" id="A0A978V1M1"/>
<name>A0A978V1M1_ZIZJJ</name>
<organism evidence="3 4">
    <name type="scientific">Ziziphus jujuba var. spinosa</name>
    <dbReference type="NCBI Taxonomy" id="714518"/>
    <lineage>
        <taxon>Eukaryota</taxon>
        <taxon>Viridiplantae</taxon>
        <taxon>Streptophyta</taxon>
        <taxon>Embryophyta</taxon>
        <taxon>Tracheophyta</taxon>
        <taxon>Spermatophyta</taxon>
        <taxon>Magnoliopsida</taxon>
        <taxon>eudicotyledons</taxon>
        <taxon>Gunneridae</taxon>
        <taxon>Pentapetalae</taxon>
        <taxon>rosids</taxon>
        <taxon>fabids</taxon>
        <taxon>Rosales</taxon>
        <taxon>Rhamnaceae</taxon>
        <taxon>Paliureae</taxon>
        <taxon>Ziziphus</taxon>
    </lineage>
</organism>
<comment type="caution">
    <text evidence="3">The sequence shown here is derived from an EMBL/GenBank/DDBJ whole genome shotgun (WGS) entry which is preliminary data.</text>
</comment>
<dbReference type="InterPro" id="IPR036291">
    <property type="entry name" value="NAD(P)-bd_dom_sf"/>
</dbReference>
<dbReference type="PANTHER" id="PTHR10366:SF852">
    <property type="entry name" value="CINNAMOYL-COA REDUCTASE CAD2"/>
    <property type="match status" value="1"/>
</dbReference>
<accession>A0A978V1M1</accession>
<evidence type="ECO:0000313" key="3">
    <source>
        <dbReference type="EMBL" id="KAH7521254.1"/>
    </source>
</evidence>
<evidence type="ECO:0000256" key="1">
    <source>
        <dbReference type="ARBA" id="ARBA00022857"/>
    </source>
</evidence>
<gene>
    <name evidence="3" type="ORF">FEM48_Zijuj07G0013600</name>
</gene>